<evidence type="ECO:0000313" key="1">
    <source>
        <dbReference type="EMBL" id="KYN15531.1"/>
    </source>
</evidence>
<accession>A0A151J130</accession>
<reference evidence="1 2" key="1">
    <citation type="submission" date="2015-09" db="EMBL/GenBank/DDBJ databases">
        <title>Trachymyrmex cornetzi WGS genome.</title>
        <authorList>
            <person name="Nygaard S."/>
            <person name="Hu H."/>
            <person name="Boomsma J."/>
            <person name="Zhang G."/>
        </authorList>
    </citation>
    <scope>NUCLEOTIDE SEQUENCE [LARGE SCALE GENOMIC DNA]</scope>
    <source>
        <strain evidence="1">Tcor2-1</strain>
        <tissue evidence="1">Whole body</tissue>
    </source>
</reference>
<proteinExistence type="predicted"/>
<keyword evidence="2" id="KW-1185">Reference proteome</keyword>
<organism evidence="1 2">
    <name type="scientific">Trachymyrmex cornetzi</name>
    <dbReference type="NCBI Taxonomy" id="471704"/>
    <lineage>
        <taxon>Eukaryota</taxon>
        <taxon>Metazoa</taxon>
        <taxon>Ecdysozoa</taxon>
        <taxon>Arthropoda</taxon>
        <taxon>Hexapoda</taxon>
        <taxon>Insecta</taxon>
        <taxon>Pterygota</taxon>
        <taxon>Neoptera</taxon>
        <taxon>Endopterygota</taxon>
        <taxon>Hymenoptera</taxon>
        <taxon>Apocrita</taxon>
        <taxon>Aculeata</taxon>
        <taxon>Formicoidea</taxon>
        <taxon>Formicidae</taxon>
        <taxon>Myrmicinae</taxon>
        <taxon>Trachymyrmex</taxon>
    </lineage>
</organism>
<evidence type="ECO:0000313" key="2">
    <source>
        <dbReference type="Proteomes" id="UP000078492"/>
    </source>
</evidence>
<gene>
    <name evidence="1" type="ORF">ALC57_12232</name>
</gene>
<dbReference type="Proteomes" id="UP000078492">
    <property type="component" value="Unassembled WGS sequence"/>
</dbReference>
<sequence length="51" mass="5527">MTAGSVPSKLNSCKFKSDTKDVLFHESVASFENLAAAKNNAIRKPETIKDS</sequence>
<protein>
    <submittedName>
        <fullName evidence="1">Uncharacterized protein</fullName>
    </submittedName>
</protein>
<name>A0A151J130_9HYME</name>
<dbReference type="EMBL" id="KQ980571">
    <property type="protein sequence ID" value="KYN15531.1"/>
    <property type="molecule type" value="Genomic_DNA"/>
</dbReference>
<dbReference type="AlphaFoldDB" id="A0A151J130"/>